<accession>A0A0F9UHG2</accession>
<gene>
    <name evidence="1" type="ORF">LCGC14_0219690</name>
</gene>
<comment type="caution">
    <text evidence="1">The sequence shown here is derived from an EMBL/GenBank/DDBJ whole genome shotgun (WGS) entry which is preliminary data.</text>
</comment>
<name>A0A0F9UHG2_9ZZZZ</name>
<proteinExistence type="predicted"/>
<dbReference type="EMBL" id="LAZR01000105">
    <property type="protein sequence ID" value="KKN91104.1"/>
    <property type="molecule type" value="Genomic_DNA"/>
</dbReference>
<dbReference type="AlphaFoldDB" id="A0A0F9UHG2"/>
<sequence>MMSEAKNKRLSSNSKALKILIDCIKQNLSDESTQQRLIKECGYKWTIDTIRRRRRAMGVKKKSGKPTDTDMIDTPMLEALPYGLTDSEKANWFRNQLKKTHLYRTINKQFESEEVSVYMEDFGLLCCQFEDIVISEFMQVDDFLKHRILIDQQLIMKKSLQRQIDELQVWFIANPKADDENKDTIKFRILQQRQLDDKYRYLKTINDRYDALVKERQKIYSSLCATRKDRIEELKGGKATFFELVSKLQHSQNERDRQGRFAELTKLASNDIKNEFRKPIKFPDGSIEPVIMDAETDFGEEEYE</sequence>
<organism evidence="1">
    <name type="scientific">marine sediment metagenome</name>
    <dbReference type="NCBI Taxonomy" id="412755"/>
    <lineage>
        <taxon>unclassified sequences</taxon>
        <taxon>metagenomes</taxon>
        <taxon>ecological metagenomes</taxon>
    </lineage>
</organism>
<evidence type="ECO:0000313" key="1">
    <source>
        <dbReference type="EMBL" id="KKN91104.1"/>
    </source>
</evidence>
<protein>
    <submittedName>
        <fullName evidence="1">Uncharacterized protein</fullName>
    </submittedName>
</protein>
<reference evidence="1" key="1">
    <citation type="journal article" date="2015" name="Nature">
        <title>Complex archaea that bridge the gap between prokaryotes and eukaryotes.</title>
        <authorList>
            <person name="Spang A."/>
            <person name="Saw J.H."/>
            <person name="Jorgensen S.L."/>
            <person name="Zaremba-Niedzwiedzka K."/>
            <person name="Martijn J."/>
            <person name="Lind A.E."/>
            <person name="van Eijk R."/>
            <person name="Schleper C."/>
            <person name="Guy L."/>
            <person name="Ettema T.J."/>
        </authorList>
    </citation>
    <scope>NUCLEOTIDE SEQUENCE</scope>
</reference>